<dbReference type="SUPFAM" id="SSF56024">
    <property type="entry name" value="Phospholipase D/nuclease"/>
    <property type="match status" value="2"/>
</dbReference>
<evidence type="ECO:0000256" key="5">
    <source>
        <dbReference type="PIRNR" id="PIRNR009376"/>
    </source>
</evidence>
<dbReference type="GO" id="GO:0009395">
    <property type="term" value="P:phospholipid catabolic process"/>
    <property type="evidence" value="ECO:0007669"/>
    <property type="project" value="TreeGrafter"/>
</dbReference>
<dbReference type="InterPro" id="IPR036871">
    <property type="entry name" value="PX_dom_sf"/>
</dbReference>
<dbReference type="GO" id="GO:0004630">
    <property type="term" value="F:phospholipase D activity"/>
    <property type="evidence" value="ECO:0007669"/>
    <property type="project" value="UniProtKB-UniRule"/>
</dbReference>
<evidence type="ECO:0000256" key="6">
    <source>
        <dbReference type="SAM" id="MobiDB-lite"/>
    </source>
</evidence>
<keyword evidence="4" id="KW-0443">Lipid metabolism</keyword>
<dbReference type="InterPro" id="IPR001736">
    <property type="entry name" value="PLipase_D/transphosphatidylase"/>
</dbReference>
<evidence type="ECO:0000256" key="1">
    <source>
        <dbReference type="ARBA" id="ARBA00022737"/>
    </source>
</evidence>
<dbReference type="PANTHER" id="PTHR18896">
    <property type="entry name" value="PHOSPHOLIPASE D"/>
    <property type="match status" value="1"/>
</dbReference>
<feature type="region of interest" description="Disordered" evidence="6">
    <location>
        <begin position="447"/>
        <end position="513"/>
    </location>
</feature>
<dbReference type="GO" id="GO:0060627">
    <property type="term" value="P:regulation of vesicle-mediated transport"/>
    <property type="evidence" value="ECO:0007669"/>
    <property type="project" value="TreeGrafter"/>
</dbReference>
<dbReference type="FunFam" id="3.30.870.10:FF:000033">
    <property type="entry name" value="Phospholipase"/>
    <property type="match status" value="1"/>
</dbReference>
<dbReference type="GO" id="GO:0035091">
    <property type="term" value="F:phosphatidylinositol binding"/>
    <property type="evidence" value="ECO:0007669"/>
    <property type="project" value="InterPro"/>
</dbReference>
<dbReference type="InterPro" id="IPR025202">
    <property type="entry name" value="PLD-like_dom"/>
</dbReference>
<dbReference type="Pfam" id="PF13091">
    <property type="entry name" value="PLDc_2"/>
    <property type="match status" value="1"/>
</dbReference>
<dbReference type="Bgee" id="ENSPREG00000011035">
    <property type="expression patterns" value="Expressed in caudal fin and 1 other cell type or tissue"/>
</dbReference>
<comment type="similarity">
    <text evidence="5">Belongs to the phospholipase D family.</text>
</comment>
<dbReference type="Gene3D" id="3.30.1520.10">
    <property type="entry name" value="Phox-like domain"/>
    <property type="match status" value="1"/>
</dbReference>
<keyword evidence="9" id="KW-1185">Reference proteome</keyword>
<dbReference type="EC" id="3.1.4.4" evidence="5"/>
<dbReference type="Gene3D" id="3.30.870.10">
    <property type="entry name" value="Endonuclease Chain A"/>
    <property type="match status" value="3"/>
</dbReference>
<evidence type="ECO:0000313" key="9">
    <source>
        <dbReference type="Proteomes" id="UP000242638"/>
    </source>
</evidence>
<keyword evidence="2 5" id="KW-0378">Hydrolase</keyword>
<dbReference type="STRING" id="8081.ENSPREP00000016360"/>
<keyword evidence="1" id="KW-0677">Repeat</keyword>
<dbReference type="SUPFAM" id="SSF64268">
    <property type="entry name" value="PX domain"/>
    <property type="match status" value="1"/>
</dbReference>
<name>A0A3P9P3I5_POERE</name>
<evidence type="ECO:0000256" key="3">
    <source>
        <dbReference type="ARBA" id="ARBA00022963"/>
    </source>
</evidence>
<dbReference type="InterPro" id="IPR015679">
    <property type="entry name" value="PLipase_D_fam"/>
</dbReference>
<accession>A0A3P9P3I5</accession>
<dbReference type="Proteomes" id="UP000242638">
    <property type="component" value="Unassembled WGS sequence"/>
</dbReference>
<dbReference type="PROSITE" id="PS50035">
    <property type="entry name" value="PLD"/>
    <property type="match status" value="2"/>
</dbReference>
<dbReference type="GO" id="GO:0032534">
    <property type="term" value="P:regulation of microvillus assembly"/>
    <property type="evidence" value="ECO:0007669"/>
    <property type="project" value="TreeGrafter"/>
</dbReference>
<dbReference type="OMA" id="EPQNYIS"/>
<feature type="compositionally biased region" description="Basic residues" evidence="6">
    <location>
        <begin position="475"/>
        <end position="495"/>
    </location>
</feature>
<reference evidence="8" key="2">
    <citation type="submission" date="2025-08" db="UniProtKB">
        <authorList>
            <consortium name="Ensembl"/>
        </authorList>
    </citation>
    <scope>IDENTIFICATION</scope>
    <source>
        <strain evidence="8">Guanapo</strain>
    </source>
</reference>
<evidence type="ECO:0000313" key="8">
    <source>
        <dbReference type="Ensembl" id="ENSPREP00000016360.1"/>
    </source>
</evidence>
<keyword evidence="3 5" id="KW-0442">Lipid degradation</keyword>
<reference evidence="9" key="1">
    <citation type="submission" date="2013-11" db="EMBL/GenBank/DDBJ databases">
        <title>The genomic landscape of the Guanapo guppy.</title>
        <authorList>
            <person name="Kuenstner A."/>
            <person name="Dreyer C."/>
        </authorList>
    </citation>
    <scope>NUCLEOTIDE SEQUENCE</scope>
    <source>
        <strain evidence="9">Guanapo</strain>
    </source>
</reference>
<organism evidence="8 9">
    <name type="scientific">Poecilia reticulata</name>
    <name type="common">Guppy</name>
    <name type="synonym">Acanthophacelus reticulatus</name>
    <dbReference type="NCBI Taxonomy" id="8081"/>
    <lineage>
        <taxon>Eukaryota</taxon>
        <taxon>Metazoa</taxon>
        <taxon>Chordata</taxon>
        <taxon>Craniata</taxon>
        <taxon>Vertebrata</taxon>
        <taxon>Euteleostomi</taxon>
        <taxon>Actinopterygii</taxon>
        <taxon>Neopterygii</taxon>
        <taxon>Teleostei</taxon>
        <taxon>Neoteleostei</taxon>
        <taxon>Acanthomorphata</taxon>
        <taxon>Ovalentaria</taxon>
        <taxon>Atherinomorphae</taxon>
        <taxon>Cyprinodontiformes</taxon>
        <taxon>Poeciliidae</taxon>
        <taxon>Poeciliinae</taxon>
        <taxon>Poecilia</taxon>
    </lineage>
</organism>
<protein>
    <recommendedName>
        <fullName evidence="5">Phospholipase</fullName>
        <ecNumber evidence="5">3.1.4.4</ecNumber>
    </recommendedName>
</protein>
<dbReference type="GeneTree" id="ENSGT00940000155015"/>
<dbReference type="Pfam" id="PF00614">
    <property type="entry name" value="PLDc"/>
    <property type="match status" value="1"/>
</dbReference>
<feature type="compositionally biased region" description="Acidic residues" evidence="6">
    <location>
        <begin position="501"/>
        <end position="511"/>
    </location>
</feature>
<dbReference type="GO" id="GO:0035556">
    <property type="term" value="P:intracellular signal transduction"/>
    <property type="evidence" value="ECO:0007669"/>
    <property type="project" value="InterPro"/>
</dbReference>
<sequence>MLRQSEPTSSTLHLVANDMTSIMEQLDTKDLDVGDGEFPTTEAGDRLPFTAIYSLVGFKESDAVVFLSSPITAKILEVERYTSNQDRFNNTVQRSVNKATPAMYRIELKHGEFTWEVKKKEKHFVELHRDLRAYKALRRTKAEAFPKQLEDYLNNLLQMPMYRSCHATMEFIDVGQLSFIHDLGPKGLGAWSQHSFLMYMKPDSGAVSFVMLFDKEFSVKLDSKETETKHGLRVNSLSRSLVLKCSSYRHARWWGQAIEAFSQKHGAAFLRDHRFGSFARQEENIPAKWYVNGKTYMEDVADALEEAKEEIFITDWLSPEIFLKRPVVEGNRWRLDCILKRKAQQGVRIFVMLYKEVELALGINSGYSKRTLLRLHPNIKVMRHPDHVSSAVYLWAHHEKIVVIDQSVAFVGGIDLAYGRWDDREHRLTDIGSVTLSHLEQAAAAVSSSAAPSGGGGQNKVFPVTDSGDQPKLKSQGRMRRTRMSIKKHLQKHGLARADSDSDLEEEEESDLQTGVGDLLGDTRFWHGKDYCNFVHKDWIQLDKPFDDFIDRHKTPRMPWHDIASVVHGKAARDVARHFIQRWNFTKLVKPKYRSLSFPYLLPKSHLTAGELRYQVPNCTTAKVQILRSASDWSAGIKYHEESIHNAYVHAIENSQHFVYIENQFFISCAENKLVYNKIGDAIAERIKKAYREGAKYRVYVVTPLLPGFEGDINTGGGSAIQAVMHFNYRTMNKGEHSIISQLKTEMGDQWMNYISFTGLRTHADLEGTLVTELIYVHSKMLIADDNTVIIGSANINDRSMLGKRDSEVAVIVEDSETVDAVMDGQPYRAGKFALQLRLECFRMILGANTDPSIDVSDPISELFYKETWMATCARNASIYQKVFRCLPSSDVRNISELEGFLAKPGLARDDPARAQEELKKIRGFLVQFPLQFMSEQNLLPPIGCKEAMVPMEVWT</sequence>
<dbReference type="AlphaFoldDB" id="A0A3P9P3I5"/>
<dbReference type="GO" id="GO:0006654">
    <property type="term" value="P:phosphatidic acid biosynthetic process"/>
    <property type="evidence" value="ECO:0007669"/>
    <property type="project" value="InterPro"/>
</dbReference>
<feature type="domain" description="PLD phosphodiesterase" evidence="7">
    <location>
        <begin position="393"/>
        <end position="420"/>
    </location>
</feature>
<dbReference type="FunFam" id="3.30.870.10:FF:000005">
    <property type="entry name" value="Phospholipase"/>
    <property type="match status" value="1"/>
</dbReference>
<dbReference type="Ensembl" id="ENSPRET00000016538.1">
    <property type="protein sequence ID" value="ENSPREP00000016360.1"/>
    <property type="gene ID" value="ENSPREG00000011035.1"/>
</dbReference>
<evidence type="ECO:0000256" key="4">
    <source>
        <dbReference type="ARBA" id="ARBA00023098"/>
    </source>
</evidence>
<reference evidence="8" key="3">
    <citation type="submission" date="2025-09" db="UniProtKB">
        <authorList>
            <consortium name="Ensembl"/>
        </authorList>
    </citation>
    <scope>IDENTIFICATION</scope>
    <source>
        <strain evidence="8">Guanapo</strain>
    </source>
</reference>
<dbReference type="PANTHER" id="PTHR18896:SF57">
    <property type="entry name" value="PHOSPHOLIPASE D1"/>
    <property type="match status" value="1"/>
</dbReference>
<dbReference type="InterPro" id="IPR016555">
    <property type="entry name" value="PLipase_D_euk"/>
</dbReference>
<comment type="catalytic activity">
    <reaction evidence="5">
        <text>a 1,2-diacyl-sn-glycero-3-phosphocholine + H2O = a 1,2-diacyl-sn-glycero-3-phosphate + choline + H(+)</text>
        <dbReference type="Rhea" id="RHEA:14445"/>
        <dbReference type="ChEBI" id="CHEBI:15354"/>
        <dbReference type="ChEBI" id="CHEBI:15377"/>
        <dbReference type="ChEBI" id="CHEBI:15378"/>
        <dbReference type="ChEBI" id="CHEBI:57643"/>
        <dbReference type="ChEBI" id="CHEBI:58608"/>
        <dbReference type="EC" id="3.1.4.4"/>
    </reaction>
</comment>
<dbReference type="PIRSF" id="PIRSF009376">
    <property type="entry name" value="Phospholipase_D_euk"/>
    <property type="match status" value="1"/>
</dbReference>
<feature type="domain" description="PLD phosphodiesterase" evidence="7">
    <location>
        <begin position="773"/>
        <end position="800"/>
    </location>
</feature>
<dbReference type="FunFam" id="3.30.870.10:FF:000009">
    <property type="entry name" value="Phospholipase"/>
    <property type="match status" value="1"/>
</dbReference>
<proteinExistence type="inferred from homology"/>
<evidence type="ECO:0000259" key="7">
    <source>
        <dbReference type="PROSITE" id="PS50035"/>
    </source>
</evidence>
<evidence type="ECO:0000256" key="2">
    <source>
        <dbReference type="ARBA" id="ARBA00022801"/>
    </source>
</evidence>
<dbReference type="SMART" id="SM00155">
    <property type="entry name" value="PLDc"/>
    <property type="match status" value="2"/>
</dbReference>